<keyword evidence="2" id="KW-0444">Lipid biosynthesis</keyword>
<keyword evidence="9" id="KW-1208">Phospholipid metabolism</keyword>
<evidence type="ECO:0000256" key="6">
    <source>
        <dbReference type="ARBA" id="ARBA00023098"/>
    </source>
</evidence>
<evidence type="ECO:0000256" key="3">
    <source>
        <dbReference type="ARBA" id="ARBA00022679"/>
    </source>
</evidence>
<feature type="transmembrane region" description="Helical" evidence="10">
    <location>
        <begin position="189"/>
        <end position="206"/>
    </location>
</feature>
<dbReference type="eggNOG" id="COG0344">
    <property type="taxonomic scope" value="Bacteria"/>
</dbReference>
<dbReference type="InterPro" id="IPR003811">
    <property type="entry name" value="G3P_acylTferase_PlsY"/>
</dbReference>
<dbReference type="GO" id="GO:0008654">
    <property type="term" value="P:phospholipid biosynthetic process"/>
    <property type="evidence" value="ECO:0007669"/>
    <property type="project" value="UniProtKB-KW"/>
</dbReference>
<accession>K6PZ57</accession>
<dbReference type="Proteomes" id="UP000005710">
    <property type="component" value="Unassembled WGS sequence"/>
</dbReference>
<keyword evidence="5 10" id="KW-1133">Transmembrane helix</keyword>
<dbReference type="GO" id="GO:0005886">
    <property type="term" value="C:plasma membrane"/>
    <property type="evidence" value="ECO:0007669"/>
    <property type="project" value="InterPro"/>
</dbReference>
<evidence type="ECO:0000256" key="7">
    <source>
        <dbReference type="ARBA" id="ARBA00023136"/>
    </source>
</evidence>
<dbReference type="GO" id="GO:0043772">
    <property type="term" value="F:acyl-phosphate glycerol-3-phosphate acyltransferase activity"/>
    <property type="evidence" value="ECO:0007669"/>
    <property type="project" value="InterPro"/>
</dbReference>
<keyword evidence="1" id="KW-1003">Cell membrane</keyword>
<evidence type="ECO:0000256" key="2">
    <source>
        <dbReference type="ARBA" id="ARBA00022516"/>
    </source>
</evidence>
<evidence type="ECO:0000256" key="8">
    <source>
        <dbReference type="ARBA" id="ARBA00023209"/>
    </source>
</evidence>
<evidence type="ECO:0000256" key="1">
    <source>
        <dbReference type="ARBA" id="ARBA00022475"/>
    </source>
</evidence>
<dbReference type="STRING" id="867903.ThesuDRAFT_01752"/>
<dbReference type="PANTHER" id="PTHR30309">
    <property type="entry name" value="INNER MEMBRANE PROTEIN YGIH"/>
    <property type="match status" value="1"/>
</dbReference>
<evidence type="ECO:0000313" key="11">
    <source>
        <dbReference type="EMBL" id="EKP94028.1"/>
    </source>
</evidence>
<evidence type="ECO:0000256" key="10">
    <source>
        <dbReference type="SAM" id="Phobius"/>
    </source>
</evidence>
<evidence type="ECO:0000256" key="5">
    <source>
        <dbReference type="ARBA" id="ARBA00022989"/>
    </source>
</evidence>
<keyword evidence="12" id="KW-1185">Reference proteome</keyword>
<dbReference type="HOGENOM" id="CLU_081254_7_2_9"/>
<sequence>MAEGKGKGRGMGRGFAMAWPAEPAVPAWIWVVPLLGYLLGGVLPAEYLVRWRRGASPRELGDEPGTAGTWRQAGPAAGLAVFAFDFAKGLLPVALVDHLAGEGWWLVAAAAAPVAGHNWPLQRCLRPGGRGLASAIGATVYLAPGALIPALLAGCVVALWRRRTPWVGIVGFPLGLAFMLAGRLPGWRVLAAVAAMVTVGLRYLQWTRQRGRWI</sequence>
<name>K6PZ57_9FIRM</name>
<comment type="caution">
    <text evidence="11">The sequence shown here is derived from an EMBL/GenBank/DDBJ whole genome shotgun (WGS) entry which is preliminary data.</text>
</comment>
<keyword evidence="8" id="KW-0594">Phospholipid biosynthesis</keyword>
<feature type="transmembrane region" description="Helical" evidence="10">
    <location>
        <begin position="166"/>
        <end position="182"/>
    </location>
</feature>
<protein>
    <submittedName>
        <fullName evidence="11">Membrane protein</fullName>
    </submittedName>
</protein>
<dbReference type="Pfam" id="PF02660">
    <property type="entry name" value="G3P_acyltransf"/>
    <property type="match status" value="1"/>
</dbReference>
<organism evidence="11 12">
    <name type="scientific">Thermaerobacter subterraneus DSM 13965</name>
    <dbReference type="NCBI Taxonomy" id="867903"/>
    <lineage>
        <taxon>Bacteria</taxon>
        <taxon>Bacillati</taxon>
        <taxon>Bacillota</taxon>
        <taxon>Clostridia</taxon>
        <taxon>Eubacteriales</taxon>
        <taxon>Clostridiales Family XVII. Incertae Sedis</taxon>
        <taxon>Thermaerobacter</taxon>
    </lineage>
</organism>
<evidence type="ECO:0000256" key="4">
    <source>
        <dbReference type="ARBA" id="ARBA00022692"/>
    </source>
</evidence>
<feature type="transmembrane region" description="Helical" evidence="10">
    <location>
        <begin position="132"/>
        <end position="160"/>
    </location>
</feature>
<keyword evidence="3" id="KW-0808">Transferase</keyword>
<proteinExistence type="predicted"/>
<evidence type="ECO:0000256" key="9">
    <source>
        <dbReference type="ARBA" id="ARBA00023264"/>
    </source>
</evidence>
<feature type="transmembrane region" description="Helical" evidence="10">
    <location>
        <begin position="27"/>
        <end position="49"/>
    </location>
</feature>
<reference evidence="11" key="2">
    <citation type="submission" date="2012-10" db="EMBL/GenBank/DDBJ databases">
        <title>Improved high-quality draft of Thermaerobacter subterraneus C21, DSM 13965.</title>
        <authorList>
            <consortium name="DOE Joint Genome Institute"/>
            <person name="Eisen J."/>
            <person name="Huntemann M."/>
            <person name="Wei C.-L."/>
            <person name="Han J."/>
            <person name="Detter J.C."/>
            <person name="Han C."/>
            <person name="Tapia R."/>
            <person name="Chen A."/>
            <person name="Kyrpides N."/>
            <person name="Mavromatis K."/>
            <person name="Markowitz V."/>
            <person name="Szeto E."/>
            <person name="Ivanova N."/>
            <person name="Mikhailova N."/>
            <person name="Ovchinnikova G."/>
            <person name="Pagani I."/>
            <person name="Pati A."/>
            <person name="Goodwin L."/>
            <person name="Nordberg H.P."/>
            <person name="Cantor M.N."/>
            <person name="Hua S.X."/>
            <person name="Woyke T."/>
            <person name="Eisen J."/>
            <person name="Klenk H.-P."/>
        </authorList>
    </citation>
    <scope>NUCLEOTIDE SEQUENCE [LARGE SCALE GENOMIC DNA]</scope>
    <source>
        <strain evidence="11">DSM 13965</strain>
    </source>
</reference>
<keyword evidence="6" id="KW-0443">Lipid metabolism</keyword>
<keyword evidence="7 10" id="KW-0472">Membrane</keyword>
<reference evidence="11" key="1">
    <citation type="submission" date="2010-10" db="EMBL/GenBank/DDBJ databases">
        <authorList>
            <consortium name="US DOE Joint Genome Institute (JGI-PGF)"/>
            <person name="Lucas S."/>
            <person name="Copeland A."/>
            <person name="Lapidus A."/>
            <person name="Bruce D."/>
            <person name="Goodwin L."/>
            <person name="Pitluck S."/>
            <person name="Kyrpides N."/>
            <person name="Mavromatis K."/>
            <person name="Detter J.C."/>
            <person name="Han C."/>
            <person name="Land M."/>
            <person name="Hauser L."/>
            <person name="Markowitz V."/>
            <person name="Cheng J.-F."/>
            <person name="Hugenholtz P."/>
            <person name="Woyke T."/>
            <person name="Wu D."/>
            <person name="Pukall R."/>
            <person name="Wahrenburg C."/>
            <person name="Brambilla E."/>
            <person name="Klenk H.-P."/>
            <person name="Eisen J.A."/>
        </authorList>
    </citation>
    <scope>NUCLEOTIDE SEQUENCE [LARGE SCALE GENOMIC DNA]</scope>
    <source>
        <strain evidence="11">DSM 13965</strain>
    </source>
</reference>
<evidence type="ECO:0000313" key="12">
    <source>
        <dbReference type="Proteomes" id="UP000005710"/>
    </source>
</evidence>
<dbReference type="EMBL" id="AENY02000003">
    <property type="protein sequence ID" value="EKP94028.1"/>
    <property type="molecule type" value="Genomic_DNA"/>
</dbReference>
<dbReference type="PANTHER" id="PTHR30309:SF0">
    <property type="entry name" value="GLYCEROL-3-PHOSPHATE ACYLTRANSFERASE-RELATED"/>
    <property type="match status" value="1"/>
</dbReference>
<gene>
    <name evidence="11" type="ORF">ThesuDRAFT_01752</name>
</gene>
<dbReference type="SMART" id="SM01207">
    <property type="entry name" value="G3P_acyltransf"/>
    <property type="match status" value="1"/>
</dbReference>
<keyword evidence="4 10" id="KW-0812">Transmembrane</keyword>
<dbReference type="AlphaFoldDB" id="K6PZ57"/>